<dbReference type="InterPro" id="IPR043425">
    <property type="entry name" value="NusG-like"/>
</dbReference>
<feature type="domain" description="KOW" evidence="6">
    <location>
        <begin position="129"/>
        <end position="156"/>
    </location>
</feature>
<evidence type="ECO:0000256" key="3">
    <source>
        <dbReference type="ARBA" id="ARBA00023163"/>
    </source>
</evidence>
<keyword evidence="2 4" id="KW-0805">Transcription regulation</keyword>
<dbReference type="InterPro" id="IPR006645">
    <property type="entry name" value="NGN-like_dom"/>
</dbReference>
<evidence type="ECO:0000256" key="1">
    <source>
        <dbReference type="ARBA" id="ARBA00022814"/>
    </source>
</evidence>
<dbReference type="Pfam" id="PF02357">
    <property type="entry name" value="NusG"/>
    <property type="match status" value="1"/>
</dbReference>
<dbReference type="InterPro" id="IPR008991">
    <property type="entry name" value="Translation_prot_SH3-like_sf"/>
</dbReference>
<proteinExistence type="inferred from homology"/>
<dbReference type="Proteomes" id="UP000033874">
    <property type="component" value="Unassembled WGS sequence"/>
</dbReference>
<dbReference type="AlphaFoldDB" id="A0A0M3ALG7"/>
<dbReference type="SMART" id="SM00739">
    <property type="entry name" value="KOW"/>
    <property type="match status" value="1"/>
</dbReference>
<dbReference type="PANTHER" id="PTHR30265:SF4">
    <property type="entry name" value="KOW MOTIF FAMILY PROTEIN, EXPRESSED"/>
    <property type="match status" value="1"/>
</dbReference>
<dbReference type="CDD" id="cd06091">
    <property type="entry name" value="KOW_NusG"/>
    <property type="match status" value="1"/>
</dbReference>
<dbReference type="PATRIC" id="fig|56193.3.peg.3826"/>
<dbReference type="EMBL" id="LBIC01000009">
    <property type="protein sequence ID" value="KKW90788.1"/>
    <property type="molecule type" value="Genomic_DNA"/>
</dbReference>
<keyword evidence="1 4" id="KW-0889">Transcription antitermination</keyword>
<comment type="function">
    <text evidence="4">Participates in transcription elongation, termination and antitermination.</text>
</comment>
<evidence type="ECO:0000259" key="6">
    <source>
        <dbReference type="SMART" id="SM00739"/>
    </source>
</evidence>
<dbReference type="SMART" id="SM00738">
    <property type="entry name" value="NGN"/>
    <property type="match status" value="1"/>
</dbReference>
<keyword evidence="3 4" id="KW-0804">Transcription</keyword>
<keyword evidence="4" id="KW-0806">Transcription termination</keyword>
<comment type="caution">
    <text evidence="7">The sequence shown here is derived from an EMBL/GenBank/DDBJ whole genome shotgun (WGS) entry which is preliminary data.</text>
</comment>
<gene>
    <name evidence="7" type="ORF">YP76_18255</name>
</gene>
<reference evidence="7 8" key="1">
    <citation type="submission" date="2015-04" db="EMBL/GenBank/DDBJ databases">
        <title>Genome sequence of aromatic hydrocarbons-degrading Sphingobium chungbukense DJ77.</title>
        <authorList>
            <person name="Kim Y.-C."/>
            <person name="Chae J.-C."/>
        </authorList>
    </citation>
    <scope>NUCLEOTIDE SEQUENCE [LARGE SCALE GENOMIC DNA]</scope>
    <source>
        <strain evidence="7 8">DJ77</strain>
    </source>
</reference>
<dbReference type="GO" id="GO:0006354">
    <property type="term" value="P:DNA-templated transcription elongation"/>
    <property type="evidence" value="ECO:0007669"/>
    <property type="project" value="InterPro"/>
</dbReference>
<evidence type="ECO:0000259" key="5">
    <source>
        <dbReference type="SMART" id="SM00738"/>
    </source>
</evidence>
<organism evidence="7 8">
    <name type="scientific">Sphingobium chungbukense</name>
    <dbReference type="NCBI Taxonomy" id="56193"/>
    <lineage>
        <taxon>Bacteria</taxon>
        <taxon>Pseudomonadati</taxon>
        <taxon>Pseudomonadota</taxon>
        <taxon>Alphaproteobacteria</taxon>
        <taxon>Sphingomonadales</taxon>
        <taxon>Sphingomonadaceae</taxon>
        <taxon>Sphingobium</taxon>
    </lineage>
</organism>
<keyword evidence="8" id="KW-1185">Reference proteome</keyword>
<dbReference type="SUPFAM" id="SSF82679">
    <property type="entry name" value="N-utilization substance G protein NusG, N-terminal domain"/>
    <property type="match status" value="1"/>
</dbReference>
<evidence type="ECO:0000256" key="2">
    <source>
        <dbReference type="ARBA" id="ARBA00023015"/>
    </source>
</evidence>
<dbReference type="GO" id="GO:0031564">
    <property type="term" value="P:transcription antitermination"/>
    <property type="evidence" value="ECO:0007669"/>
    <property type="project" value="UniProtKB-KW"/>
</dbReference>
<dbReference type="InterPro" id="IPR005824">
    <property type="entry name" value="KOW"/>
</dbReference>
<evidence type="ECO:0000313" key="7">
    <source>
        <dbReference type="EMBL" id="KKW90788.1"/>
    </source>
</evidence>
<feature type="domain" description="NusG-like N-terminal" evidence="5">
    <location>
        <begin position="18"/>
        <end position="118"/>
    </location>
</feature>
<dbReference type="Gene3D" id="3.30.70.940">
    <property type="entry name" value="NusG, N-terminal domain"/>
    <property type="match status" value="1"/>
</dbReference>
<dbReference type="GO" id="GO:0006353">
    <property type="term" value="P:DNA-templated transcription termination"/>
    <property type="evidence" value="ECO:0007669"/>
    <property type="project" value="UniProtKB-KW"/>
</dbReference>
<dbReference type="SUPFAM" id="SSF50104">
    <property type="entry name" value="Translation proteins SH3-like domain"/>
    <property type="match status" value="1"/>
</dbReference>
<sequence>MKLAGASSRRARGVLAAGARWYVAQTHPRSEQLGQSHLERQNFRCFIPRFQTTRRQARRSVTVMAPLFPGYIFVEFCPTRDRWQSINGTVGIKHLVGASQGRPTPMPASAMNAIFERCDGDEVKSLVPDLRVGDQIRITGGPFSDQLAAIESLDHHGRVRVLLDILGRATRVEVPLRSVSPA</sequence>
<accession>A0A0M3ALG7</accession>
<dbReference type="InterPro" id="IPR001062">
    <property type="entry name" value="Transcrpt_antiterm_NusG"/>
</dbReference>
<dbReference type="STRING" id="56193.YP76_18255"/>
<dbReference type="InterPro" id="IPR036735">
    <property type="entry name" value="NGN_dom_sf"/>
</dbReference>
<evidence type="ECO:0000313" key="8">
    <source>
        <dbReference type="Proteomes" id="UP000033874"/>
    </source>
</evidence>
<name>A0A0M3ALG7_9SPHN</name>
<dbReference type="PRINTS" id="PR00338">
    <property type="entry name" value="NUSGTNSCPFCT"/>
</dbReference>
<dbReference type="GO" id="GO:0032784">
    <property type="term" value="P:regulation of DNA-templated transcription elongation"/>
    <property type="evidence" value="ECO:0007669"/>
    <property type="project" value="InterPro"/>
</dbReference>
<protein>
    <recommendedName>
        <fullName evidence="4">Transcription termination/antitermination protein NusG</fullName>
    </recommendedName>
</protein>
<comment type="similarity">
    <text evidence="4">Belongs to the NusG family.</text>
</comment>
<dbReference type="PANTHER" id="PTHR30265">
    <property type="entry name" value="RHO-INTERACTING TRANSCRIPTION TERMINATION FACTOR NUSG"/>
    <property type="match status" value="1"/>
</dbReference>
<evidence type="ECO:0000256" key="4">
    <source>
        <dbReference type="RuleBase" id="RU000538"/>
    </source>
</evidence>